<evidence type="ECO:0000256" key="1">
    <source>
        <dbReference type="SAM" id="MobiDB-lite"/>
    </source>
</evidence>
<keyword evidence="3" id="KW-1185">Reference proteome</keyword>
<evidence type="ECO:0000313" key="2">
    <source>
        <dbReference type="EMBL" id="MCL7026679.1"/>
    </source>
</evidence>
<organism evidence="2 3">
    <name type="scientific">Papaver nudicaule</name>
    <name type="common">Iceland poppy</name>
    <dbReference type="NCBI Taxonomy" id="74823"/>
    <lineage>
        <taxon>Eukaryota</taxon>
        <taxon>Viridiplantae</taxon>
        <taxon>Streptophyta</taxon>
        <taxon>Embryophyta</taxon>
        <taxon>Tracheophyta</taxon>
        <taxon>Spermatophyta</taxon>
        <taxon>Magnoliopsida</taxon>
        <taxon>Ranunculales</taxon>
        <taxon>Papaveraceae</taxon>
        <taxon>Papaveroideae</taxon>
        <taxon>Papaver</taxon>
    </lineage>
</organism>
<dbReference type="AlphaFoldDB" id="A0AA41RUB9"/>
<sequence>MGKKRSSKKFNFSPNGEAFYLEDNFSPPVTLKKKTRQSLTRSPPTPCSNQITISDLKNQVTSTTNSIKRDLDLSHSEILKQFETYHSSLSKRFKIQTETCQQVVKEADKEHKKMSNGMTKSMDAMKASYSEFIKQSEATAARGTLVSYSLIIIR</sequence>
<gene>
    <name evidence="2" type="ORF">MKW94_019494</name>
</gene>
<reference evidence="2" key="1">
    <citation type="submission" date="2022-03" db="EMBL/GenBank/DDBJ databases">
        <title>A functionally conserved STORR gene fusion in Papaver species that diverged 16.8 million years ago.</title>
        <authorList>
            <person name="Catania T."/>
        </authorList>
    </citation>
    <scope>NUCLEOTIDE SEQUENCE</scope>
    <source>
        <strain evidence="2">S-191538</strain>
    </source>
</reference>
<dbReference type="EMBL" id="JAJJMA010059905">
    <property type="protein sequence ID" value="MCL7026679.1"/>
    <property type="molecule type" value="Genomic_DNA"/>
</dbReference>
<comment type="caution">
    <text evidence="2">The sequence shown here is derived from an EMBL/GenBank/DDBJ whole genome shotgun (WGS) entry which is preliminary data.</text>
</comment>
<feature type="region of interest" description="Disordered" evidence="1">
    <location>
        <begin position="31"/>
        <end position="54"/>
    </location>
</feature>
<name>A0AA41RUB9_PAPNU</name>
<dbReference type="PANTHER" id="PTHR37371">
    <property type="entry name" value="OS08G0180400 PROTEIN"/>
    <property type="match status" value="1"/>
</dbReference>
<proteinExistence type="predicted"/>
<feature type="compositionally biased region" description="Polar residues" evidence="1">
    <location>
        <begin position="37"/>
        <end position="54"/>
    </location>
</feature>
<dbReference type="PANTHER" id="PTHR37371:SF1">
    <property type="entry name" value="KINESIN-LIKE PROTEIN"/>
    <property type="match status" value="1"/>
</dbReference>
<protein>
    <submittedName>
        <fullName evidence="2">Uncharacterized protein</fullName>
    </submittedName>
</protein>
<accession>A0AA41RUB9</accession>
<dbReference type="Proteomes" id="UP001177140">
    <property type="component" value="Unassembled WGS sequence"/>
</dbReference>
<evidence type="ECO:0000313" key="3">
    <source>
        <dbReference type="Proteomes" id="UP001177140"/>
    </source>
</evidence>